<feature type="transmembrane region" description="Helical" evidence="1">
    <location>
        <begin position="12"/>
        <end position="34"/>
    </location>
</feature>
<sequence length="104" mass="11444">MQNSHHTERGSATAELVVALPIVITMLLLGVNFLGETIQRERLRYIAEGVVQAVMRDESQSDIAREVTRTLPGARYSVIRHESDGTFQVTVRHRAASASATGLQ</sequence>
<reference evidence="2" key="1">
    <citation type="submission" date="2020-05" db="EMBL/GenBank/DDBJ databases">
        <authorList>
            <person name="Chiriac C."/>
            <person name="Salcher M."/>
            <person name="Ghai R."/>
            <person name="Kavagutti S V."/>
        </authorList>
    </citation>
    <scope>NUCLEOTIDE SEQUENCE</scope>
</reference>
<organism evidence="2">
    <name type="scientific">freshwater metagenome</name>
    <dbReference type="NCBI Taxonomy" id="449393"/>
    <lineage>
        <taxon>unclassified sequences</taxon>
        <taxon>metagenomes</taxon>
        <taxon>ecological metagenomes</taxon>
    </lineage>
</organism>
<dbReference type="EMBL" id="CAEZSV010000002">
    <property type="protein sequence ID" value="CAB4544689.1"/>
    <property type="molecule type" value="Genomic_DNA"/>
</dbReference>
<gene>
    <name evidence="2" type="ORF">UFOPK1506_00025</name>
</gene>
<evidence type="ECO:0000313" key="2">
    <source>
        <dbReference type="EMBL" id="CAB4544689.1"/>
    </source>
</evidence>
<name>A0A6J6C2G0_9ZZZZ</name>
<keyword evidence="1" id="KW-0812">Transmembrane</keyword>
<accession>A0A6J6C2G0</accession>
<keyword evidence="1" id="KW-0472">Membrane</keyword>
<evidence type="ECO:0000256" key="1">
    <source>
        <dbReference type="SAM" id="Phobius"/>
    </source>
</evidence>
<proteinExistence type="predicted"/>
<protein>
    <submittedName>
        <fullName evidence="2">Unannotated protein</fullName>
    </submittedName>
</protein>
<dbReference type="AlphaFoldDB" id="A0A6J6C2G0"/>
<keyword evidence="1" id="KW-1133">Transmembrane helix</keyword>